<dbReference type="GO" id="GO:0030990">
    <property type="term" value="C:intraciliary transport particle"/>
    <property type="evidence" value="ECO:0007669"/>
    <property type="project" value="TreeGrafter"/>
</dbReference>
<keyword evidence="6" id="KW-1185">Reference proteome</keyword>
<dbReference type="PANTHER" id="PTHR31978:SF1">
    <property type="entry name" value="INTRAFLAGELLAR TRANSPORT PROTEIN 20 HOMOLOG"/>
    <property type="match status" value="1"/>
</dbReference>
<dbReference type="Pfam" id="PF14931">
    <property type="entry name" value="IFT20"/>
    <property type="match status" value="1"/>
</dbReference>
<feature type="coiled-coil region" evidence="4">
    <location>
        <begin position="22"/>
        <end position="49"/>
    </location>
</feature>
<evidence type="ECO:0000256" key="4">
    <source>
        <dbReference type="SAM" id="Coils"/>
    </source>
</evidence>
<dbReference type="Proteomes" id="UP000218231">
    <property type="component" value="Unassembled WGS sequence"/>
</dbReference>
<dbReference type="InterPro" id="IPR028172">
    <property type="entry name" value="FT20"/>
</dbReference>
<keyword evidence="3" id="KW-0966">Cell projection</keyword>
<comment type="subcellular location">
    <subcellularLocation>
        <location evidence="1">Cell projection</location>
        <location evidence="1">Cilium</location>
    </subcellularLocation>
</comment>
<dbReference type="OrthoDB" id="10254896at2759"/>
<comment type="caution">
    <text evidence="5">The sequence shown here is derived from an EMBL/GenBank/DDBJ whole genome shotgun (WGS) entry which is preliminary data.</text>
</comment>
<dbReference type="AlphaFoldDB" id="A0A2A2KTU5"/>
<name>A0A2A2KTU5_9BILA</name>
<feature type="coiled-coil region" evidence="4">
    <location>
        <begin position="88"/>
        <end position="122"/>
    </location>
</feature>
<sequence>MENALSKAHLHLDDLNRIRLIEPEVAEQCQELETKAVELNNQLKSFKSNTESMVEVMEELAVIVEAEKLRAMESRNSLKRESQKDREAQQLQIIIRERQVELERLRAELAAAEKLENDLMIQIQTLTE</sequence>
<dbReference type="STRING" id="2018661.A0A2A2KTU5"/>
<reference evidence="5 6" key="1">
    <citation type="journal article" date="2017" name="Curr. Biol.">
        <title>Genome architecture and evolution of a unichromosomal asexual nematode.</title>
        <authorList>
            <person name="Fradin H."/>
            <person name="Zegar C."/>
            <person name="Gutwein M."/>
            <person name="Lucas J."/>
            <person name="Kovtun M."/>
            <person name="Corcoran D."/>
            <person name="Baugh L.R."/>
            <person name="Kiontke K."/>
            <person name="Gunsalus K."/>
            <person name="Fitch D.H."/>
            <person name="Piano F."/>
        </authorList>
    </citation>
    <scope>NUCLEOTIDE SEQUENCE [LARGE SCALE GENOMIC DNA]</scope>
    <source>
        <strain evidence="5">PF1309</strain>
    </source>
</reference>
<evidence type="ECO:0000256" key="2">
    <source>
        <dbReference type="ARBA" id="ARBA00023054"/>
    </source>
</evidence>
<dbReference type="GO" id="GO:0005813">
    <property type="term" value="C:centrosome"/>
    <property type="evidence" value="ECO:0007669"/>
    <property type="project" value="TreeGrafter"/>
</dbReference>
<dbReference type="GO" id="GO:0097546">
    <property type="term" value="C:ciliary base"/>
    <property type="evidence" value="ECO:0007669"/>
    <property type="project" value="TreeGrafter"/>
</dbReference>
<organism evidence="5 6">
    <name type="scientific">Diploscapter pachys</name>
    <dbReference type="NCBI Taxonomy" id="2018661"/>
    <lineage>
        <taxon>Eukaryota</taxon>
        <taxon>Metazoa</taxon>
        <taxon>Ecdysozoa</taxon>
        <taxon>Nematoda</taxon>
        <taxon>Chromadorea</taxon>
        <taxon>Rhabditida</taxon>
        <taxon>Rhabditina</taxon>
        <taxon>Rhabditomorpha</taxon>
        <taxon>Rhabditoidea</taxon>
        <taxon>Rhabditidae</taxon>
        <taxon>Diploscapter</taxon>
    </lineage>
</organism>
<dbReference type="GO" id="GO:0036064">
    <property type="term" value="C:ciliary basal body"/>
    <property type="evidence" value="ECO:0007669"/>
    <property type="project" value="TreeGrafter"/>
</dbReference>
<gene>
    <name evidence="5" type="ORF">WR25_17918</name>
</gene>
<accession>A0A2A2KTU5</accession>
<dbReference type="PANTHER" id="PTHR31978">
    <property type="entry name" value="INTRAFLAGELLAR TRANSPORT PROTEIN 20 HOMOLOG"/>
    <property type="match status" value="1"/>
</dbReference>
<evidence type="ECO:0000313" key="5">
    <source>
        <dbReference type="EMBL" id="PAV77257.1"/>
    </source>
</evidence>
<dbReference type="GO" id="GO:0097730">
    <property type="term" value="C:non-motile cilium"/>
    <property type="evidence" value="ECO:0007669"/>
    <property type="project" value="TreeGrafter"/>
</dbReference>
<evidence type="ECO:0000256" key="3">
    <source>
        <dbReference type="ARBA" id="ARBA00023273"/>
    </source>
</evidence>
<keyword evidence="2 4" id="KW-0175">Coiled coil</keyword>
<dbReference type="GO" id="GO:0060271">
    <property type="term" value="P:cilium assembly"/>
    <property type="evidence" value="ECO:0007669"/>
    <property type="project" value="TreeGrafter"/>
</dbReference>
<evidence type="ECO:0000256" key="1">
    <source>
        <dbReference type="ARBA" id="ARBA00004138"/>
    </source>
</evidence>
<evidence type="ECO:0000313" key="6">
    <source>
        <dbReference type="Proteomes" id="UP000218231"/>
    </source>
</evidence>
<dbReference type="EMBL" id="LIAE01007739">
    <property type="protein sequence ID" value="PAV77257.1"/>
    <property type="molecule type" value="Genomic_DNA"/>
</dbReference>
<proteinExistence type="predicted"/>
<dbReference type="GO" id="GO:0005737">
    <property type="term" value="C:cytoplasm"/>
    <property type="evidence" value="ECO:0007669"/>
    <property type="project" value="TreeGrafter"/>
</dbReference>
<dbReference type="GO" id="GO:0061512">
    <property type="term" value="P:protein localization to cilium"/>
    <property type="evidence" value="ECO:0007669"/>
    <property type="project" value="TreeGrafter"/>
</dbReference>
<protein>
    <submittedName>
        <fullName evidence="5">Uncharacterized protein</fullName>
    </submittedName>
</protein>